<accession>A0A560KXR0</accession>
<keyword evidence="2" id="KW-1185">Reference proteome</keyword>
<reference evidence="1 2" key="1">
    <citation type="submission" date="2019-06" db="EMBL/GenBank/DDBJ databases">
        <title>Genomic Encyclopedia of Type Strains, Phase IV (KMG-V): Genome sequencing to study the core and pangenomes of soil and plant-associated prokaryotes.</title>
        <authorList>
            <person name="Whitman W."/>
        </authorList>
    </citation>
    <scope>NUCLEOTIDE SEQUENCE [LARGE SCALE GENOMIC DNA]</scope>
    <source>
        <strain evidence="1 2">BR 10355</strain>
    </source>
</reference>
<name>A0A560KXR0_9BRAD</name>
<evidence type="ECO:0000313" key="1">
    <source>
        <dbReference type="EMBL" id="TWB86884.1"/>
    </source>
</evidence>
<dbReference type="Proteomes" id="UP000321304">
    <property type="component" value="Unassembled WGS sequence"/>
</dbReference>
<dbReference type="OrthoDB" id="8239822at2"/>
<protein>
    <submittedName>
        <fullName evidence="1">Uncharacterized protein</fullName>
    </submittedName>
</protein>
<gene>
    <name evidence="1" type="ORF">FBZ93_12510</name>
</gene>
<evidence type="ECO:0000313" key="2">
    <source>
        <dbReference type="Proteomes" id="UP000321304"/>
    </source>
</evidence>
<dbReference type="EMBL" id="VITY01000025">
    <property type="protein sequence ID" value="TWB86884.1"/>
    <property type="molecule type" value="Genomic_DNA"/>
</dbReference>
<dbReference type="AlphaFoldDB" id="A0A560KXR0"/>
<dbReference type="RefSeq" id="WP_146993071.1">
    <property type="nucleotide sequence ID" value="NZ_VITY01000025.1"/>
</dbReference>
<proteinExistence type="predicted"/>
<comment type="caution">
    <text evidence="1">The sequence shown here is derived from an EMBL/GenBank/DDBJ whole genome shotgun (WGS) entry which is preliminary data.</text>
</comment>
<sequence>MRLSDVTCSECGAGFRRLELWSLAGQKGEYRCPACNSSVEVFDGTKLIAYRLTIEPSVRSIVKAMRG</sequence>
<organism evidence="1 2">
    <name type="scientific">Bradyrhizobium macuxiense</name>
    <dbReference type="NCBI Taxonomy" id="1755647"/>
    <lineage>
        <taxon>Bacteria</taxon>
        <taxon>Pseudomonadati</taxon>
        <taxon>Pseudomonadota</taxon>
        <taxon>Alphaproteobacteria</taxon>
        <taxon>Hyphomicrobiales</taxon>
        <taxon>Nitrobacteraceae</taxon>
        <taxon>Bradyrhizobium</taxon>
    </lineage>
</organism>